<feature type="region of interest" description="Disordered" evidence="5">
    <location>
        <begin position="365"/>
        <end position="396"/>
    </location>
</feature>
<feature type="region of interest" description="Disordered" evidence="5">
    <location>
        <begin position="545"/>
        <end position="584"/>
    </location>
</feature>
<dbReference type="GO" id="GO:0051301">
    <property type="term" value="P:cell division"/>
    <property type="evidence" value="ECO:0007669"/>
    <property type="project" value="UniProtKB-KW"/>
</dbReference>
<dbReference type="InterPro" id="IPR052213">
    <property type="entry name" value="PAR3"/>
</dbReference>
<keyword evidence="8" id="KW-1185">Reference proteome</keyword>
<dbReference type="GO" id="GO:0016324">
    <property type="term" value="C:apical plasma membrane"/>
    <property type="evidence" value="ECO:0007669"/>
    <property type="project" value="TreeGrafter"/>
</dbReference>
<feature type="region of interest" description="Disordered" evidence="5">
    <location>
        <begin position="604"/>
        <end position="637"/>
    </location>
</feature>
<dbReference type="Gene3D" id="3.10.20.90">
    <property type="entry name" value="Phosphatidylinositol 3-kinase Catalytic Subunit, Chain A, domain 1"/>
    <property type="match status" value="1"/>
</dbReference>
<dbReference type="Pfam" id="PF00595">
    <property type="entry name" value="PDZ"/>
    <property type="match status" value="2"/>
</dbReference>
<dbReference type="GO" id="GO:0045197">
    <property type="term" value="P:establishment or maintenance of epithelial cell apical/basal polarity"/>
    <property type="evidence" value="ECO:0007669"/>
    <property type="project" value="TreeGrafter"/>
</dbReference>
<keyword evidence="4" id="KW-0131">Cell cycle</keyword>
<dbReference type="InterPro" id="IPR001478">
    <property type="entry name" value="PDZ"/>
</dbReference>
<dbReference type="OrthoDB" id="6264899at2759"/>
<feature type="region of interest" description="Disordered" evidence="5">
    <location>
        <begin position="491"/>
        <end position="511"/>
    </location>
</feature>
<dbReference type="PANTHER" id="PTHR16484">
    <property type="entry name" value="PARTITIONING DEFECTIVE 3 RELATED"/>
    <property type="match status" value="1"/>
</dbReference>
<dbReference type="GO" id="GO:0005912">
    <property type="term" value="C:adherens junction"/>
    <property type="evidence" value="ECO:0007669"/>
    <property type="project" value="TreeGrafter"/>
</dbReference>
<dbReference type="EMBL" id="UXSR01005481">
    <property type="protein sequence ID" value="VDD82264.1"/>
    <property type="molecule type" value="Genomic_DNA"/>
</dbReference>
<evidence type="ECO:0000256" key="3">
    <source>
        <dbReference type="ARBA" id="ARBA00022737"/>
    </source>
</evidence>
<gene>
    <name evidence="7" type="ORF">MCOS_LOCUS8267</name>
</gene>
<evidence type="ECO:0000313" key="8">
    <source>
        <dbReference type="Proteomes" id="UP000267029"/>
    </source>
</evidence>
<keyword evidence="3" id="KW-0677">Repeat</keyword>
<feature type="compositionally biased region" description="Polar residues" evidence="5">
    <location>
        <begin position="491"/>
        <end position="503"/>
    </location>
</feature>
<evidence type="ECO:0000259" key="6">
    <source>
        <dbReference type="PROSITE" id="PS50106"/>
    </source>
</evidence>
<organism evidence="7 8">
    <name type="scientific">Mesocestoides corti</name>
    <name type="common">Flatworm</name>
    <dbReference type="NCBI Taxonomy" id="53468"/>
    <lineage>
        <taxon>Eukaryota</taxon>
        <taxon>Metazoa</taxon>
        <taxon>Spiralia</taxon>
        <taxon>Lophotrochozoa</taxon>
        <taxon>Platyhelminthes</taxon>
        <taxon>Cestoda</taxon>
        <taxon>Eucestoda</taxon>
        <taxon>Cyclophyllidea</taxon>
        <taxon>Mesocestoididae</taxon>
        <taxon>Mesocestoides</taxon>
    </lineage>
</organism>
<dbReference type="Gene3D" id="2.30.42.10">
    <property type="match status" value="2"/>
</dbReference>
<protein>
    <recommendedName>
        <fullName evidence="6">PDZ domain-containing protein</fullName>
    </recommendedName>
</protein>
<evidence type="ECO:0000256" key="2">
    <source>
        <dbReference type="ARBA" id="ARBA00022618"/>
    </source>
</evidence>
<dbReference type="GO" id="GO:0030010">
    <property type="term" value="P:establishment of cell polarity"/>
    <property type="evidence" value="ECO:0007669"/>
    <property type="project" value="TreeGrafter"/>
</dbReference>
<feature type="region of interest" description="Disordered" evidence="5">
    <location>
        <begin position="404"/>
        <end position="423"/>
    </location>
</feature>
<feature type="domain" description="PDZ" evidence="6">
    <location>
        <begin position="707"/>
        <end position="791"/>
    </location>
</feature>
<evidence type="ECO:0000256" key="1">
    <source>
        <dbReference type="ARBA" id="ARBA00005358"/>
    </source>
</evidence>
<dbReference type="GO" id="GO:0005938">
    <property type="term" value="C:cell cortex"/>
    <property type="evidence" value="ECO:0007669"/>
    <property type="project" value="TreeGrafter"/>
</dbReference>
<feature type="compositionally biased region" description="Polar residues" evidence="5">
    <location>
        <begin position="803"/>
        <end position="814"/>
    </location>
</feature>
<dbReference type="GO" id="GO:0007155">
    <property type="term" value="P:cell adhesion"/>
    <property type="evidence" value="ECO:0007669"/>
    <property type="project" value="TreeGrafter"/>
</dbReference>
<dbReference type="Pfam" id="PF12053">
    <property type="entry name" value="Par3_HAL_N_term"/>
    <property type="match status" value="1"/>
</dbReference>
<dbReference type="GO" id="GO:0043296">
    <property type="term" value="C:apical junction complex"/>
    <property type="evidence" value="ECO:0007669"/>
    <property type="project" value="TreeGrafter"/>
</dbReference>
<dbReference type="PROSITE" id="PS50106">
    <property type="entry name" value="PDZ"/>
    <property type="match status" value="2"/>
</dbReference>
<feature type="compositionally biased region" description="Low complexity" evidence="5">
    <location>
        <begin position="92"/>
        <end position="105"/>
    </location>
</feature>
<keyword evidence="2" id="KW-0132">Cell division</keyword>
<dbReference type="GO" id="GO:0000226">
    <property type="term" value="P:microtubule cytoskeleton organization"/>
    <property type="evidence" value="ECO:0007669"/>
    <property type="project" value="TreeGrafter"/>
</dbReference>
<name>A0A3P6H6P8_MESCO</name>
<dbReference type="InterPro" id="IPR036034">
    <property type="entry name" value="PDZ_sf"/>
</dbReference>
<dbReference type="SMART" id="SM00228">
    <property type="entry name" value="PDZ"/>
    <property type="match status" value="1"/>
</dbReference>
<feature type="compositionally biased region" description="Polar residues" evidence="5">
    <location>
        <begin position="365"/>
        <end position="383"/>
    </location>
</feature>
<proteinExistence type="inferred from homology"/>
<dbReference type="SUPFAM" id="SSF50156">
    <property type="entry name" value="PDZ domain-like"/>
    <property type="match status" value="2"/>
</dbReference>
<dbReference type="InterPro" id="IPR021922">
    <property type="entry name" value="Par3/HAL_N"/>
</dbReference>
<reference evidence="7 8" key="1">
    <citation type="submission" date="2018-10" db="EMBL/GenBank/DDBJ databases">
        <authorList>
            <consortium name="Pathogen Informatics"/>
        </authorList>
    </citation>
    <scope>NUCLEOTIDE SEQUENCE [LARGE SCALE GENOMIC DNA]</scope>
</reference>
<sequence length="989" mass="106760">MVHSLSISRDGGILDWDDLVSDVLDDREQLVAQYSIEASLPEPTFSPPSFKRAPPLAPLVFDVSRLNHPISDHDPGSGGVLLGHTQVGHGNAAGSSSSSLSLSSGSLGGGGVGAGGLHRHRLPHQLHEHHPTSSRHPAPSEFSEHHYHQNQHSLSHQRPLSEIDIPPAGKKNDQFPHNLLNFLRSCLVKTPVLCNAGPLGLFEDTNKADSGYKSDHTRLFCDVPPRAAGSGRRTVVTPPLPPPIVCDYDKNSIPTTLSQTAPNTVTASATASLEVPASESCLELPFPTTIKPIAEKVKIELSEVLSKRRAHLRNNWDYEKNDYAEDDEEDEDDVDEDDFMEVSDAISGKRTVFVGVAANVSTASAVDASMTASSSGKRSTTAGTDGEGGDFSDEGLSTVRRVVQQPKEPETKPLPGTQASSPLRAFGGQATKTLDPLISFAENTPLKAPATADWTPLQLRQQLTLIDRQRISSPPAIGVPRTIPEEDENLFNQPSSQQNTFKPKTSPADVHCRPRKIIQEEEEEAETEEDYPMLRLDYRLKCVSRKESHQSNEPNKAGVHTASPLKPNLPPTEPLQNDRPSHRGLTTPAVLQWLESTQAAAASDGGAMSPFTTPSSIVSGASSAAPTSTGACEEESISASQHDLVSRVIRRNVREASEDLRRGFFLAGYESEPVDIHLTNTMPGENLGIQIKPIFTEPTELIPFVGQVPLHLNSNGKWQVWMSRGFHVVAPGLEVHAIMPNGRVAREGTLAVGDRILSINGTSLMGIPFDKGREIFQEALKNPELVLHVLPYTGRISSPPRLPTTSTAESNFASPPTVPTREVTSTAAASKDEKPSCGLVLVVDQSEKAKEAETLKPGPPPPPRRSPHTALSQQQQQQADDALGTGKPAPILPPRHKPEIVQPQISPSGLVTKTVRLRKAKLFLSIPLYLGASGLGFSLTSRDQHQRRPNCPVFIKNILPGGAALLDGNLKPGDRLLKVSVCFDGCLRL</sequence>
<feature type="compositionally biased region" description="Gly residues" evidence="5">
    <location>
        <begin position="106"/>
        <end position="116"/>
    </location>
</feature>
<dbReference type="Proteomes" id="UP000267029">
    <property type="component" value="Unassembled WGS sequence"/>
</dbReference>
<dbReference type="AlphaFoldDB" id="A0A3P6H6P8"/>
<dbReference type="PANTHER" id="PTHR16484:SF17">
    <property type="entry name" value="BAZOOKA, ISOFORM B"/>
    <property type="match status" value="1"/>
</dbReference>
<comment type="similarity">
    <text evidence="1">Belongs to the PAR3 family.</text>
</comment>
<accession>A0A3P6H6P8</accession>
<evidence type="ECO:0000313" key="7">
    <source>
        <dbReference type="EMBL" id="VDD82264.1"/>
    </source>
</evidence>
<dbReference type="GO" id="GO:0035091">
    <property type="term" value="F:phosphatidylinositol binding"/>
    <property type="evidence" value="ECO:0007669"/>
    <property type="project" value="TreeGrafter"/>
</dbReference>
<dbReference type="STRING" id="53468.A0A3P6H6P8"/>
<evidence type="ECO:0000256" key="5">
    <source>
        <dbReference type="SAM" id="MobiDB-lite"/>
    </source>
</evidence>
<dbReference type="GO" id="GO:0008104">
    <property type="term" value="P:intracellular protein localization"/>
    <property type="evidence" value="ECO:0007669"/>
    <property type="project" value="TreeGrafter"/>
</dbReference>
<feature type="compositionally biased region" description="Low complexity" evidence="5">
    <location>
        <begin position="619"/>
        <end position="631"/>
    </location>
</feature>
<feature type="domain" description="PDZ" evidence="6">
    <location>
        <begin position="925"/>
        <end position="980"/>
    </location>
</feature>
<dbReference type="GO" id="GO:0051660">
    <property type="term" value="P:establishment of centrosome localization"/>
    <property type="evidence" value="ECO:0007669"/>
    <property type="project" value="TreeGrafter"/>
</dbReference>
<feature type="region of interest" description="Disordered" evidence="5">
    <location>
        <begin position="796"/>
        <end position="902"/>
    </location>
</feature>
<feature type="compositionally biased region" description="Basic and acidic residues" evidence="5">
    <location>
        <begin position="845"/>
        <end position="854"/>
    </location>
</feature>
<evidence type="ECO:0000256" key="4">
    <source>
        <dbReference type="ARBA" id="ARBA00023306"/>
    </source>
</evidence>
<feature type="region of interest" description="Disordered" evidence="5">
    <location>
        <begin position="84"/>
        <end position="169"/>
    </location>
</feature>